<keyword evidence="2" id="KW-0456">Lyase</keyword>
<feature type="domain" description="Class II aldolase/adducin N-terminal" evidence="3">
    <location>
        <begin position="52"/>
        <end position="234"/>
    </location>
</feature>
<dbReference type="SMART" id="SM01007">
    <property type="entry name" value="Aldolase_II"/>
    <property type="match status" value="1"/>
</dbReference>
<evidence type="ECO:0000313" key="4">
    <source>
        <dbReference type="EMBL" id="MST68204.1"/>
    </source>
</evidence>
<protein>
    <recommendedName>
        <fullName evidence="3">Class II aldolase/adducin N-terminal domain-containing protein</fullName>
    </recommendedName>
</protein>
<accession>A0A6A8M8P9</accession>
<dbReference type="InterPro" id="IPR036409">
    <property type="entry name" value="Aldolase_II/adducin_N_sf"/>
</dbReference>
<dbReference type="SUPFAM" id="SSF53639">
    <property type="entry name" value="AraD/HMP-PK domain-like"/>
    <property type="match status" value="2"/>
</dbReference>
<dbReference type="InterPro" id="IPR050197">
    <property type="entry name" value="Aldolase_class_II_sugar_metab"/>
</dbReference>
<comment type="caution">
    <text evidence="4">The sequence shown here is derived from an EMBL/GenBank/DDBJ whole genome shotgun (WGS) entry which is preliminary data.</text>
</comment>
<dbReference type="InterPro" id="IPR001303">
    <property type="entry name" value="Aldolase_II/adducin_N"/>
</dbReference>
<dbReference type="AlphaFoldDB" id="A0A6A8M8P9"/>
<dbReference type="PANTHER" id="PTHR22789:SF0">
    <property type="entry name" value="3-OXO-TETRONATE 4-PHOSPHATE DECARBOXYLASE-RELATED"/>
    <property type="match status" value="1"/>
</dbReference>
<dbReference type="Gene3D" id="3.40.225.10">
    <property type="entry name" value="Class II aldolase/adducin N-terminal domain"/>
    <property type="match status" value="2"/>
</dbReference>
<keyword evidence="1" id="KW-0479">Metal-binding</keyword>
<gene>
    <name evidence="4" type="ORF">FYJ66_01095</name>
</gene>
<dbReference type="GO" id="GO:0019323">
    <property type="term" value="P:pentose catabolic process"/>
    <property type="evidence" value="ECO:0007669"/>
    <property type="project" value="TreeGrafter"/>
</dbReference>
<dbReference type="PANTHER" id="PTHR22789">
    <property type="entry name" value="FUCULOSE PHOSPHATE ALDOLASE"/>
    <property type="match status" value="1"/>
</dbReference>
<dbReference type="RefSeq" id="WP_154571678.1">
    <property type="nucleotide sequence ID" value="NZ_VUNB01000001.1"/>
</dbReference>
<dbReference type="GO" id="GO:0046872">
    <property type="term" value="F:metal ion binding"/>
    <property type="evidence" value="ECO:0007669"/>
    <property type="project" value="UniProtKB-KW"/>
</dbReference>
<name>A0A6A8M8P9_9FIRM</name>
<organism evidence="4">
    <name type="scientific">Baileyella intestinalis</name>
    <dbReference type="NCBI Taxonomy" id="2606709"/>
    <lineage>
        <taxon>Bacteria</taxon>
        <taxon>Bacillati</taxon>
        <taxon>Bacillota</taxon>
        <taxon>Clostridia</taxon>
        <taxon>Peptostreptococcales</taxon>
        <taxon>Anaerovoracaceae</taxon>
        <taxon>Baileyella</taxon>
    </lineage>
</organism>
<evidence type="ECO:0000256" key="2">
    <source>
        <dbReference type="ARBA" id="ARBA00023239"/>
    </source>
</evidence>
<reference evidence="4" key="1">
    <citation type="submission" date="2019-09" db="EMBL/GenBank/DDBJ databases">
        <title>In-depth cultivation of the pig gut microbiome towards novel bacterial diversity and tailored functional studies.</title>
        <authorList>
            <person name="Wylensek D."/>
            <person name="Hitch T.C.A."/>
            <person name="Clavel T."/>
        </authorList>
    </citation>
    <scope>NUCLEOTIDE SEQUENCE</scope>
    <source>
        <strain evidence="4">RF-744-FAT-WT-3</strain>
    </source>
</reference>
<dbReference type="EMBL" id="VUNB01000001">
    <property type="protein sequence ID" value="MST68204.1"/>
    <property type="molecule type" value="Genomic_DNA"/>
</dbReference>
<dbReference type="Pfam" id="PF00596">
    <property type="entry name" value="Aldolase_II"/>
    <property type="match status" value="2"/>
</dbReference>
<dbReference type="GO" id="GO:0016832">
    <property type="term" value="F:aldehyde-lyase activity"/>
    <property type="evidence" value="ECO:0007669"/>
    <property type="project" value="TreeGrafter"/>
</dbReference>
<dbReference type="GO" id="GO:0005829">
    <property type="term" value="C:cytosol"/>
    <property type="evidence" value="ECO:0007669"/>
    <property type="project" value="TreeGrafter"/>
</dbReference>
<evidence type="ECO:0000259" key="3">
    <source>
        <dbReference type="SMART" id="SM01007"/>
    </source>
</evidence>
<sequence>MSDSDFRLSNLDIPEEKKNVNEEPQFIPMTFDSGTGILQHDTVEGIVDEAREKVLKACKMLVDEGLVARTWGNISARINDELFAITPSGKAYDTLTPDQIVVVKASDCTWMGDIKPSSEKGIHASIYLDRPEVNMVIHTHQFYASAISIIGLDVENVSELSSEAGELVGDRIPCAGYGLSSTEKLRNNVRKAFADNPGSKAVLMRNHGAVCVGEDIDSAFHASRLLEEVSKKLYSRYCLGDVADEPAGESRMYVEGDTSAPSWARKAMINGNKCVVLSKKPYTVKVSRQGMAIRPYIDDLAQIGGVNIKCVMPEGSTSELKKALRNSDAVLVKGAGAICAGKEPDDAEALATVLEKGCAAAHLAASFGDVKPVSRKDALLEREVYVTKYSRLKKTGDDKNNKASDWTGKIKSLLKGLKKVK</sequence>
<evidence type="ECO:0000256" key="1">
    <source>
        <dbReference type="ARBA" id="ARBA00022723"/>
    </source>
</evidence>
<proteinExistence type="predicted"/>